<keyword evidence="11" id="KW-1185">Reference proteome</keyword>
<dbReference type="GO" id="GO:0005829">
    <property type="term" value="C:cytosol"/>
    <property type="evidence" value="ECO:0007669"/>
    <property type="project" value="TreeGrafter"/>
</dbReference>
<feature type="binding site" evidence="9">
    <location>
        <position position="130"/>
    </location>
    <ligand>
        <name>substrate</name>
    </ligand>
</feature>
<evidence type="ECO:0000313" key="10">
    <source>
        <dbReference type="EMBL" id="PTL35270.1"/>
    </source>
</evidence>
<evidence type="ECO:0000256" key="4">
    <source>
        <dbReference type="ARBA" id="ARBA00022801"/>
    </source>
</evidence>
<feature type="binding site" evidence="9">
    <location>
        <begin position="200"/>
        <end position="202"/>
    </location>
    <ligand>
        <name>substrate</name>
    </ligand>
</feature>
<evidence type="ECO:0000313" key="11">
    <source>
        <dbReference type="Proteomes" id="UP000241436"/>
    </source>
</evidence>
<feature type="binding site" evidence="8">
    <location>
        <position position="43"/>
    </location>
    <ligand>
        <name>Mn(2+)</name>
        <dbReference type="ChEBI" id="CHEBI:29035"/>
        <label>1</label>
    </ligand>
</feature>
<dbReference type="Proteomes" id="UP000241436">
    <property type="component" value="Unassembled WGS sequence"/>
</dbReference>
<evidence type="ECO:0000256" key="6">
    <source>
        <dbReference type="ARBA" id="ARBA00023277"/>
    </source>
</evidence>
<dbReference type="OrthoDB" id="9779353at2"/>
<dbReference type="RefSeq" id="WP_107563376.1">
    <property type="nucleotide sequence ID" value="NZ_NVQC01000027.1"/>
</dbReference>
<comment type="catalytic activity">
    <reaction evidence="1">
        <text>beta-D-fructose 1,6-bisphosphate + H2O = beta-D-fructose 6-phosphate + phosphate</text>
        <dbReference type="Rhea" id="RHEA:11064"/>
        <dbReference type="ChEBI" id="CHEBI:15377"/>
        <dbReference type="ChEBI" id="CHEBI:32966"/>
        <dbReference type="ChEBI" id="CHEBI:43474"/>
        <dbReference type="ChEBI" id="CHEBI:57634"/>
        <dbReference type="EC" id="3.1.3.11"/>
    </reaction>
</comment>
<dbReference type="AlphaFoldDB" id="A0A2T4TVY2"/>
<keyword evidence="5 8" id="KW-0464">Manganese</keyword>
<feature type="binding site" evidence="8">
    <location>
        <position position="67"/>
    </location>
    <ligand>
        <name>Mn(2+)</name>
        <dbReference type="ChEBI" id="CHEBI:29035"/>
        <label>1</label>
    </ligand>
</feature>
<dbReference type="InterPro" id="IPR004464">
    <property type="entry name" value="FBPase_class-2/SBPase"/>
</dbReference>
<evidence type="ECO:0000256" key="5">
    <source>
        <dbReference type="ARBA" id="ARBA00023211"/>
    </source>
</evidence>
<organism evidence="10 11">
    <name type="scientific">Candidatus Methylomirabilis limnetica</name>
    <dbReference type="NCBI Taxonomy" id="2033718"/>
    <lineage>
        <taxon>Bacteria</taxon>
        <taxon>Candidatus Methylomirabilota</taxon>
        <taxon>Candidatus Methylomirabilia</taxon>
        <taxon>Candidatus Methylomirabilales</taxon>
        <taxon>Candidatus Methylomirabilaceae</taxon>
        <taxon>Candidatus Methylomirabilis</taxon>
    </lineage>
</organism>
<dbReference type="EMBL" id="NVQC01000027">
    <property type="protein sequence ID" value="PTL35270.1"/>
    <property type="molecule type" value="Genomic_DNA"/>
</dbReference>
<feature type="binding site" evidence="9">
    <location>
        <begin position="178"/>
        <end position="180"/>
    </location>
    <ligand>
        <name>substrate</name>
    </ligand>
</feature>
<dbReference type="PANTHER" id="PTHR30447">
    <property type="entry name" value="FRUCTOSE-1,6-BISPHOSPHATASE CLASS 2"/>
    <property type="match status" value="1"/>
</dbReference>
<feature type="binding site" evidence="9">
    <location>
        <position position="224"/>
    </location>
    <ligand>
        <name>substrate</name>
    </ligand>
</feature>
<reference evidence="11" key="2">
    <citation type="journal article" date="2018" name="Environ. Microbiol.">
        <title>Bloom of a denitrifying methanotroph, 'Candidatus Methylomirabilis limnetica', in a deep stratified lake.</title>
        <authorList>
            <person name="Graf J.S."/>
            <person name="Mayr M.J."/>
            <person name="Marchant H.K."/>
            <person name="Tienken D."/>
            <person name="Hach P.F."/>
            <person name="Brand A."/>
            <person name="Schubert C.J."/>
            <person name="Kuypers M.M."/>
            <person name="Milucka J."/>
        </authorList>
    </citation>
    <scope>NUCLEOTIDE SEQUENCE [LARGE SCALE GENOMIC DNA]</scope>
    <source>
        <strain evidence="11">Zug</strain>
    </source>
</reference>
<feature type="binding site" evidence="8">
    <location>
        <position position="227"/>
    </location>
    <ligand>
        <name>Mn(2+)</name>
        <dbReference type="ChEBI" id="CHEBI:29035"/>
        <label>2</label>
    </ligand>
</feature>
<sequence length="337" mass="34761">MSSVLTMNECLGRDLALDLVRVTEAAALAAGRWMGRGQKDAGDEAAVHAMRAMLGTVDIDGVVVIGEGEKDEAPMLFNGEAVGTGQGPAVDIAVDPVEGTSLLAHGRPDSIAVIGVAPRGTMWSPGPGFYMNKLVVGREAREAISSASLALPVAELLAAIGKAKHKAVADLTVFVLDKPRHSRLIADVRAAGARVLTRTDGDVAGALMAATPGSGVDVLMGIGGTPEGVISACAVRALGGAMLGQLAPQKPEEREALLAAGIDIDRVLTECDLVASDDVFFSATGITDGLLMQGVRYTDGGSTTHSIVMRGKSRTRRTIQAEHCIDKVRTIGSCSEA</sequence>
<evidence type="ECO:0000256" key="3">
    <source>
        <dbReference type="ARBA" id="ARBA00022723"/>
    </source>
</evidence>
<dbReference type="CDD" id="cd01516">
    <property type="entry name" value="FBPase_glpX"/>
    <property type="match status" value="1"/>
</dbReference>
<feature type="binding site" evidence="9">
    <location>
        <begin position="98"/>
        <end position="100"/>
    </location>
    <ligand>
        <name>substrate</name>
    </ligand>
</feature>
<name>A0A2T4TVY2_9BACT</name>
<dbReference type="NCBIfam" id="TIGR00330">
    <property type="entry name" value="glpX"/>
    <property type="match status" value="1"/>
</dbReference>
<evidence type="ECO:0000256" key="2">
    <source>
        <dbReference type="ARBA" id="ARBA00008989"/>
    </source>
</evidence>
<dbReference type="Pfam" id="PF03320">
    <property type="entry name" value="FBPase_glpX"/>
    <property type="match status" value="1"/>
</dbReference>
<evidence type="ECO:0000256" key="1">
    <source>
        <dbReference type="ARBA" id="ARBA00001273"/>
    </source>
</evidence>
<gene>
    <name evidence="10" type="primary">glpX</name>
    <name evidence="10" type="ORF">CLG94_10575</name>
</gene>
<dbReference type="SUPFAM" id="SSF56655">
    <property type="entry name" value="Carbohydrate phosphatase"/>
    <property type="match status" value="1"/>
</dbReference>
<dbReference type="GO" id="GO:0046872">
    <property type="term" value="F:metal ion binding"/>
    <property type="evidence" value="ECO:0007669"/>
    <property type="project" value="UniProtKB-KW"/>
</dbReference>
<dbReference type="Gene3D" id="3.40.190.90">
    <property type="match status" value="1"/>
</dbReference>
<dbReference type="GO" id="GO:0042132">
    <property type="term" value="F:fructose 1,6-bisphosphate 1-phosphatase activity"/>
    <property type="evidence" value="ECO:0007669"/>
    <property type="project" value="UniProtKB-EC"/>
</dbReference>
<comment type="cofactor">
    <cofactor evidence="8">
        <name>Mn(2+)</name>
        <dbReference type="ChEBI" id="CHEBI:29035"/>
    </cofactor>
</comment>
<evidence type="ECO:0000256" key="7">
    <source>
        <dbReference type="PIRNR" id="PIRNR004532"/>
    </source>
</evidence>
<accession>A0A2T4TVY2</accession>
<comment type="caution">
    <text evidence="10">The sequence shown here is derived from an EMBL/GenBank/DDBJ whole genome shotgun (WGS) entry which is preliminary data.</text>
</comment>
<keyword evidence="3 8" id="KW-0479">Metal-binding</keyword>
<evidence type="ECO:0000256" key="9">
    <source>
        <dbReference type="PIRSR" id="PIRSR004532-2"/>
    </source>
</evidence>
<dbReference type="GO" id="GO:0006071">
    <property type="term" value="P:glycerol metabolic process"/>
    <property type="evidence" value="ECO:0007669"/>
    <property type="project" value="InterPro"/>
</dbReference>
<dbReference type="PANTHER" id="PTHR30447:SF0">
    <property type="entry name" value="FRUCTOSE-1,6-BISPHOSPHATASE 1 CLASS 2-RELATED"/>
    <property type="match status" value="1"/>
</dbReference>
<keyword evidence="6 7" id="KW-0119">Carbohydrate metabolism</keyword>
<evidence type="ECO:0000256" key="8">
    <source>
        <dbReference type="PIRSR" id="PIRSR004532-1"/>
    </source>
</evidence>
<dbReference type="GO" id="GO:0006094">
    <property type="term" value="P:gluconeogenesis"/>
    <property type="evidence" value="ECO:0007669"/>
    <property type="project" value="InterPro"/>
</dbReference>
<proteinExistence type="inferred from homology"/>
<dbReference type="Gene3D" id="3.30.540.10">
    <property type="entry name" value="Fructose-1,6-Bisphosphatase, subunit A, domain 1"/>
    <property type="match status" value="1"/>
</dbReference>
<feature type="binding site" evidence="8">
    <location>
        <position position="98"/>
    </location>
    <ligand>
        <name>Mn(2+)</name>
        <dbReference type="ChEBI" id="CHEBI:29035"/>
        <label>2</label>
    </ligand>
</feature>
<dbReference type="PIRSF" id="PIRSF004532">
    <property type="entry name" value="GlpX"/>
    <property type="match status" value="1"/>
</dbReference>
<reference evidence="10 11" key="1">
    <citation type="submission" date="2017-09" db="EMBL/GenBank/DDBJ databases">
        <title>Bloom of a denitrifying methanotroph, Candidatus Methylomirabilis limnetica, in a deep stratified lake.</title>
        <authorList>
            <person name="Graf J.S."/>
            <person name="Marchant H.K."/>
            <person name="Tienken D."/>
            <person name="Hach P.F."/>
            <person name="Brand A."/>
            <person name="Schubert C.J."/>
            <person name="Kuypers M.M."/>
            <person name="Milucka J."/>
        </authorList>
    </citation>
    <scope>NUCLEOTIDE SEQUENCE [LARGE SCALE GENOMIC DNA]</scope>
    <source>
        <strain evidence="10 11">Zug</strain>
    </source>
</reference>
<comment type="similarity">
    <text evidence="2 7">Belongs to the FBPase class 2 family.</text>
</comment>
<dbReference type="GO" id="GO:0030388">
    <property type="term" value="P:fructose 1,6-bisphosphate metabolic process"/>
    <property type="evidence" value="ECO:0007669"/>
    <property type="project" value="TreeGrafter"/>
</dbReference>
<feature type="binding site" evidence="8">
    <location>
        <position position="95"/>
    </location>
    <ligand>
        <name>Mn(2+)</name>
        <dbReference type="ChEBI" id="CHEBI:29035"/>
        <label>2</label>
    </ligand>
</feature>
<keyword evidence="4" id="KW-0378">Hydrolase</keyword>
<protein>
    <recommendedName>
        <fullName evidence="7">Fructose-1,6-bisphosphatase</fullName>
    </recommendedName>
</protein>